<dbReference type="EMBL" id="CWQY01000004">
    <property type="protein sequence ID" value="CSC21053.1"/>
    <property type="molecule type" value="Genomic_DNA"/>
</dbReference>
<organism evidence="1 2">
    <name type="scientific">Vibrio cholerae</name>
    <dbReference type="NCBI Taxonomy" id="666"/>
    <lineage>
        <taxon>Bacteria</taxon>
        <taxon>Pseudomonadati</taxon>
        <taxon>Pseudomonadota</taxon>
        <taxon>Gammaproteobacteria</taxon>
        <taxon>Vibrionales</taxon>
        <taxon>Vibrionaceae</taxon>
        <taxon>Vibrio</taxon>
    </lineage>
</organism>
<sequence length="185" mass="21637">MAVLMRPVRLFLEAQEARGLKWLSEDHYIEELQESDLPEIDARYESIRESGVYSKYIADYLKAVPLVSQDHYTNRKYVIKTREGQLIGYVGLKSDRTVVKNFIHLPLVAPYDPLITLFVKLWLYHHPDFEKVYYTMRYGFVKKPPMDDFLNIINIGRVNPNMPDELAMHTYFMKTKKGGGVVQMG</sequence>
<accession>A0A655XS24</accession>
<evidence type="ECO:0000313" key="1">
    <source>
        <dbReference type="EMBL" id="CSC21053.1"/>
    </source>
</evidence>
<protein>
    <submittedName>
        <fullName evidence="1">Uncharacterized protein</fullName>
    </submittedName>
</protein>
<name>A0A655XS24_VIBCL</name>
<dbReference type="AlphaFoldDB" id="A0A655XS24"/>
<reference evidence="1 2" key="1">
    <citation type="submission" date="2015-07" db="EMBL/GenBank/DDBJ databases">
        <authorList>
            <consortium name="Pathogen Informatics"/>
        </authorList>
    </citation>
    <scope>NUCLEOTIDE SEQUENCE [LARGE SCALE GENOMIC DNA]</scope>
    <source>
        <strain evidence="1 2">A316</strain>
    </source>
</reference>
<gene>
    <name evidence="1" type="ORF">ERS013200_00830</name>
</gene>
<evidence type="ECO:0000313" key="2">
    <source>
        <dbReference type="Proteomes" id="UP000041770"/>
    </source>
</evidence>
<dbReference type="Proteomes" id="UP000041770">
    <property type="component" value="Unassembled WGS sequence"/>
</dbReference>
<proteinExistence type="predicted"/>
<dbReference type="RefSeq" id="WP_000279700.1">
    <property type="nucleotide sequence ID" value="NZ_CADDXB010000001.1"/>
</dbReference>